<dbReference type="InterPro" id="IPR013083">
    <property type="entry name" value="Znf_RING/FYVE/PHD"/>
</dbReference>
<dbReference type="Gene3D" id="2.170.270.10">
    <property type="entry name" value="SET domain"/>
    <property type="match status" value="1"/>
</dbReference>
<dbReference type="CDD" id="cd15550">
    <property type="entry name" value="PHD_MLL5"/>
    <property type="match status" value="1"/>
</dbReference>
<feature type="region of interest" description="Disordered" evidence="5">
    <location>
        <begin position="1"/>
        <end position="108"/>
    </location>
</feature>
<evidence type="ECO:0000259" key="6">
    <source>
        <dbReference type="PROSITE" id="PS50280"/>
    </source>
</evidence>
<dbReference type="Proteomes" id="UP000054304">
    <property type="component" value="Unassembled WGS sequence"/>
</dbReference>
<evidence type="ECO:0000256" key="3">
    <source>
        <dbReference type="ARBA" id="ARBA00022833"/>
    </source>
</evidence>
<dbReference type="SUPFAM" id="SSF82199">
    <property type="entry name" value="SET domain"/>
    <property type="match status" value="1"/>
</dbReference>
<evidence type="ECO:0000313" key="8">
    <source>
        <dbReference type="Proteomes" id="UP000054304"/>
    </source>
</evidence>
<evidence type="ECO:0000256" key="4">
    <source>
        <dbReference type="ARBA" id="ARBA00022853"/>
    </source>
</evidence>
<dbReference type="AlphaFoldDB" id="A0A0C7N6W2"/>
<protein>
    <submittedName>
        <fullName evidence="7">LALA0S08e07184g1_1</fullName>
    </submittedName>
</protein>
<organism evidence="7 8">
    <name type="scientific">Lachancea lanzarotensis</name>
    <dbReference type="NCBI Taxonomy" id="1245769"/>
    <lineage>
        <taxon>Eukaryota</taxon>
        <taxon>Fungi</taxon>
        <taxon>Dikarya</taxon>
        <taxon>Ascomycota</taxon>
        <taxon>Saccharomycotina</taxon>
        <taxon>Saccharomycetes</taxon>
        <taxon>Saccharomycetales</taxon>
        <taxon>Saccharomycetaceae</taxon>
        <taxon>Lachancea</taxon>
    </lineage>
</organism>
<dbReference type="GO" id="GO:0006355">
    <property type="term" value="P:regulation of DNA-templated transcription"/>
    <property type="evidence" value="ECO:0007669"/>
    <property type="project" value="TreeGrafter"/>
</dbReference>
<dbReference type="GeneID" id="34687154"/>
<dbReference type="STRING" id="1245769.A0A0C7N6W2"/>
<evidence type="ECO:0000256" key="2">
    <source>
        <dbReference type="ARBA" id="ARBA00022771"/>
    </source>
</evidence>
<dbReference type="SUPFAM" id="SSF57903">
    <property type="entry name" value="FYVE/PHD zinc finger"/>
    <property type="match status" value="1"/>
</dbReference>
<dbReference type="OrthoDB" id="20872at2759"/>
<sequence length="742" mass="82575">MTENSQKNTSSQDHSSLYEDASALLVLARGRDEPRVGEPRHEEPKPRNEVDRTPKTSRPESFASASEARSPIGNHRRTSEMPSPGAINAVQTERPEFTSSPTSSRSASSKGIIAAAALAAAATVPLPLKKQDQDKQEVEVDTSKKSSNKRKNSSELTEPSSYIVDPDAGVITCICGFDDDDGFTIQCDLCNRWQHAVCYGIRDIETAPDDHLCSTCHPRKVDAKRAKRKQQERLGPKNKKRRQKSNQDDDQIRKTSTSSSAAQSANITATGLNEVEPEIAPEPKPIEKLLTAAEHFPLVYAPLSSNYYKDAYVKKFLDTHSNDDWVLPYNHSTLKALPLEIRSYEENARTFSGLPKLGVYIACNCSTGSFIEEVLGDVDFSSHYYRDPRNDYRVYGTTKSKVFMHPNWPVCIDSRLSGNLTRFLRRSCQPNVELVSVRMKSEKPDVRFVLRALRDLTDGEELHIGWQWDLRHPIWHLIKGTSKNVDSLDDQNKFTLVHSIDTILGTTDCGCGKNNRDCYLLKVKRYSQSLIKSTKSKTNTLFKLGEILQNAQARINKKPQTSILSRLTHEAMISAERANEMIVDFHAAKIKYSKDQRSTPGGHVEDDVSQPTIESQPKPFKLFLVDRHFTVKRPRPAMKLSQTSSDSTSAVVSPLQYDESHITDLKALPLPVELQIPLTSSVSNAGEKSPAATPITGTYEVASSFGGGVAAPAAVTTGPTEMHNTLKKKLSFADYKKKMKPV</sequence>
<dbReference type="GO" id="GO:0006325">
    <property type="term" value="P:chromatin organization"/>
    <property type="evidence" value="ECO:0007669"/>
    <property type="project" value="UniProtKB-KW"/>
</dbReference>
<feature type="compositionally biased region" description="Low complexity" evidence="5">
    <location>
        <begin position="255"/>
        <end position="270"/>
    </location>
</feature>
<feature type="region of interest" description="Disordered" evidence="5">
    <location>
        <begin position="220"/>
        <end position="278"/>
    </location>
</feature>
<keyword evidence="4" id="KW-0156">Chromatin regulator</keyword>
<dbReference type="PROSITE" id="PS50280">
    <property type="entry name" value="SET"/>
    <property type="match status" value="1"/>
</dbReference>
<dbReference type="Pfam" id="PF00856">
    <property type="entry name" value="SET"/>
    <property type="match status" value="1"/>
</dbReference>
<accession>A0A0C7N6W2</accession>
<dbReference type="InterPro" id="IPR046341">
    <property type="entry name" value="SET_dom_sf"/>
</dbReference>
<feature type="compositionally biased region" description="Basic and acidic residues" evidence="5">
    <location>
        <begin position="220"/>
        <end position="235"/>
    </location>
</feature>
<dbReference type="InterPro" id="IPR011011">
    <property type="entry name" value="Znf_FYVE_PHD"/>
</dbReference>
<keyword evidence="3" id="KW-0862">Zinc</keyword>
<gene>
    <name evidence="7" type="ORF">LALA0_S08e07184g</name>
</gene>
<keyword evidence="2" id="KW-0863">Zinc-finger</keyword>
<dbReference type="HOGENOM" id="CLU_017047_0_0_1"/>
<reference evidence="7 8" key="1">
    <citation type="submission" date="2014-12" db="EMBL/GenBank/DDBJ databases">
        <authorList>
            <person name="Neuveglise Cecile"/>
        </authorList>
    </citation>
    <scope>NUCLEOTIDE SEQUENCE [LARGE SCALE GENOMIC DNA]</scope>
    <source>
        <strain evidence="7 8">CBS 12615</strain>
    </source>
</reference>
<dbReference type="PANTHER" id="PTHR46462:SF3">
    <property type="entry name" value="UPSET, ISOFORM A"/>
    <property type="match status" value="1"/>
</dbReference>
<feature type="region of interest" description="Disordered" evidence="5">
    <location>
        <begin position="594"/>
        <end position="613"/>
    </location>
</feature>
<dbReference type="Pfam" id="PF20826">
    <property type="entry name" value="PHD_5"/>
    <property type="match status" value="1"/>
</dbReference>
<feature type="domain" description="SET" evidence="6">
    <location>
        <begin position="337"/>
        <end position="467"/>
    </location>
</feature>
<keyword evidence="1" id="KW-0479">Metal-binding</keyword>
<evidence type="ECO:0000256" key="5">
    <source>
        <dbReference type="SAM" id="MobiDB-lite"/>
    </source>
</evidence>
<dbReference type="InterPro" id="IPR001214">
    <property type="entry name" value="SET_dom"/>
</dbReference>
<feature type="compositionally biased region" description="Low complexity" evidence="5">
    <location>
        <begin position="97"/>
        <end position="108"/>
    </location>
</feature>
<keyword evidence="8" id="KW-1185">Reference proteome</keyword>
<feature type="compositionally biased region" description="Basic and acidic residues" evidence="5">
    <location>
        <begin position="129"/>
        <end position="144"/>
    </location>
</feature>
<dbReference type="EMBL" id="LN736367">
    <property type="protein sequence ID" value="CEP63637.1"/>
    <property type="molecule type" value="Genomic_DNA"/>
</dbReference>
<dbReference type="InterPro" id="IPR001965">
    <property type="entry name" value="Znf_PHD"/>
</dbReference>
<dbReference type="GO" id="GO:0008270">
    <property type="term" value="F:zinc ion binding"/>
    <property type="evidence" value="ECO:0007669"/>
    <property type="project" value="UniProtKB-KW"/>
</dbReference>
<dbReference type="GO" id="GO:0070210">
    <property type="term" value="C:Rpd3L-Expanded complex"/>
    <property type="evidence" value="ECO:0007669"/>
    <property type="project" value="TreeGrafter"/>
</dbReference>
<proteinExistence type="predicted"/>
<feature type="compositionally biased region" description="Basic and acidic residues" evidence="5">
    <location>
        <begin position="29"/>
        <end position="58"/>
    </location>
</feature>
<dbReference type="GO" id="GO:0034967">
    <property type="term" value="C:Set3 complex"/>
    <property type="evidence" value="ECO:0007669"/>
    <property type="project" value="TreeGrafter"/>
</dbReference>
<dbReference type="SMART" id="SM00249">
    <property type="entry name" value="PHD"/>
    <property type="match status" value="1"/>
</dbReference>
<feature type="compositionally biased region" description="Polar residues" evidence="5">
    <location>
        <begin position="1"/>
        <end position="15"/>
    </location>
</feature>
<dbReference type="RefSeq" id="XP_022629850.1">
    <property type="nucleotide sequence ID" value="XM_022771251.1"/>
</dbReference>
<dbReference type="SMART" id="SM00317">
    <property type="entry name" value="SET"/>
    <property type="match status" value="1"/>
</dbReference>
<dbReference type="Gene3D" id="3.30.40.10">
    <property type="entry name" value="Zinc/RING finger domain, C3HC4 (zinc finger)"/>
    <property type="match status" value="1"/>
</dbReference>
<name>A0A0C7N6W2_9SACH</name>
<dbReference type="PANTHER" id="PTHR46462">
    <property type="entry name" value="UPSET, ISOFORM A"/>
    <property type="match status" value="1"/>
</dbReference>
<feature type="region of interest" description="Disordered" evidence="5">
    <location>
        <begin position="128"/>
        <end position="161"/>
    </location>
</feature>
<evidence type="ECO:0000256" key="1">
    <source>
        <dbReference type="ARBA" id="ARBA00022723"/>
    </source>
</evidence>
<evidence type="ECO:0000313" key="7">
    <source>
        <dbReference type="EMBL" id="CEP63637.1"/>
    </source>
</evidence>